<organism evidence="1 2">
    <name type="scientific">Corynebacterium choanae</name>
    <dbReference type="NCBI Taxonomy" id="1862358"/>
    <lineage>
        <taxon>Bacteria</taxon>
        <taxon>Bacillati</taxon>
        <taxon>Actinomycetota</taxon>
        <taxon>Actinomycetes</taxon>
        <taxon>Mycobacteriales</taxon>
        <taxon>Corynebacteriaceae</taxon>
        <taxon>Corynebacterium</taxon>
    </lineage>
</organism>
<dbReference type="EMBL" id="CP033896">
    <property type="protein sequence ID" value="AZA13003.1"/>
    <property type="molecule type" value="Genomic_DNA"/>
</dbReference>
<keyword evidence="2" id="KW-1185">Reference proteome</keyword>
<dbReference type="Proteomes" id="UP000269019">
    <property type="component" value="Chromosome"/>
</dbReference>
<dbReference type="KEGG" id="ccho:CCHOA_02935"/>
<sequence>MEYVHLLAVGVVVTVGGNRCQVEEGGWLLVVGCR</sequence>
<gene>
    <name evidence="1" type="ORF">CCHOA_02935</name>
</gene>
<reference evidence="1 2" key="1">
    <citation type="submission" date="2018-11" db="EMBL/GenBank/DDBJ databases">
        <authorList>
            <person name="Kleinhagauer T."/>
            <person name="Glaeser S.P."/>
            <person name="Spergser J."/>
            <person name="Ruckert C."/>
            <person name="Kaempfer P."/>
            <person name="Busse H.-J."/>
        </authorList>
    </citation>
    <scope>NUCLEOTIDE SEQUENCE [LARGE SCALE GENOMIC DNA]</scope>
    <source>
        <strain evidence="1 2">200CH</strain>
    </source>
</reference>
<name>A0A3G6J5H1_9CORY</name>
<dbReference type="AlphaFoldDB" id="A0A3G6J5H1"/>
<proteinExistence type="predicted"/>
<evidence type="ECO:0000313" key="1">
    <source>
        <dbReference type="EMBL" id="AZA13003.1"/>
    </source>
</evidence>
<evidence type="ECO:0000313" key="2">
    <source>
        <dbReference type="Proteomes" id="UP000269019"/>
    </source>
</evidence>
<protein>
    <submittedName>
        <fullName evidence="1">Uncharacterized protein</fullName>
    </submittedName>
</protein>
<accession>A0A3G6J5H1</accession>